<proteinExistence type="predicted"/>
<accession>A0A9P0E3N1</accession>
<dbReference type="PANTHER" id="PTHR21678:SF0">
    <property type="entry name" value="C3H1-TYPE DOMAIN-CONTAINING PROTEIN"/>
    <property type="match status" value="1"/>
</dbReference>
<evidence type="ECO:0008006" key="4">
    <source>
        <dbReference type="Google" id="ProtNLM"/>
    </source>
</evidence>
<name>A0A9P0E3N1_NEZVI</name>
<keyword evidence="3" id="KW-1185">Reference proteome</keyword>
<dbReference type="Proteomes" id="UP001152798">
    <property type="component" value="Chromosome 1"/>
</dbReference>
<feature type="compositionally biased region" description="Polar residues" evidence="1">
    <location>
        <begin position="177"/>
        <end position="187"/>
    </location>
</feature>
<dbReference type="Gene3D" id="3.30.70.330">
    <property type="match status" value="1"/>
</dbReference>
<organism evidence="2 3">
    <name type="scientific">Nezara viridula</name>
    <name type="common">Southern green stink bug</name>
    <name type="synonym">Cimex viridulus</name>
    <dbReference type="NCBI Taxonomy" id="85310"/>
    <lineage>
        <taxon>Eukaryota</taxon>
        <taxon>Metazoa</taxon>
        <taxon>Ecdysozoa</taxon>
        <taxon>Arthropoda</taxon>
        <taxon>Hexapoda</taxon>
        <taxon>Insecta</taxon>
        <taxon>Pterygota</taxon>
        <taxon>Neoptera</taxon>
        <taxon>Paraneoptera</taxon>
        <taxon>Hemiptera</taxon>
        <taxon>Heteroptera</taxon>
        <taxon>Panheteroptera</taxon>
        <taxon>Pentatomomorpha</taxon>
        <taxon>Pentatomoidea</taxon>
        <taxon>Pentatomidae</taxon>
        <taxon>Pentatominae</taxon>
        <taxon>Nezara</taxon>
    </lineage>
</organism>
<dbReference type="PANTHER" id="PTHR21678">
    <property type="entry name" value="GROWTH INHIBITION AND DIFFERENTIATION RELATED PROTEIN 88"/>
    <property type="match status" value="1"/>
</dbReference>
<dbReference type="InterPro" id="IPR012677">
    <property type="entry name" value="Nucleotide-bd_a/b_plait_sf"/>
</dbReference>
<sequence>MSQGKQIKKCRQNFNVYIPPPARKAENLSQVTKKEELKDKKDVKVRTEEKEIVNRQKYSTEMKMCGSHSCNSSPLKGSVKESATNYVKSNCSNDLSVTLNLSKLSVACDDQKLKEKNCQSNNSALSRIETLKDSDCLRTSNVLNSKNDISVKQSTVKADLHKSTFNTPQETEEKTPVSLNEQSNDTSNSEEENRIFRSLWVKLCETENLESKNTKTLCTPKGNEVYGATEINENCILEIYDFPAEFKTSDLREIFSSYIARGMRIRWVDDTHALGIYPSEIIAYEVLNTDLPFLKTRILNEGIPQSKDKAKLLLPPPPPPRPKTCSASARRMVSGALGIKAVFTQAEIDEEKHLLQAARQQRLLQKQKGLKGS</sequence>
<evidence type="ECO:0000256" key="1">
    <source>
        <dbReference type="SAM" id="MobiDB-lite"/>
    </source>
</evidence>
<reference evidence="2" key="1">
    <citation type="submission" date="2022-01" db="EMBL/GenBank/DDBJ databases">
        <authorList>
            <person name="King R."/>
        </authorList>
    </citation>
    <scope>NUCLEOTIDE SEQUENCE</scope>
</reference>
<evidence type="ECO:0000313" key="2">
    <source>
        <dbReference type="EMBL" id="CAH1389523.1"/>
    </source>
</evidence>
<dbReference type="OrthoDB" id="5418203at2759"/>
<protein>
    <recommendedName>
        <fullName evidence="4">Coiled-coil domain-containing protein R3HCC1L</fullName>
    </recommendedName>
</protein>
<evidence type="ECO:0000313" key="3">
    <source>
        <dbReference type="Proteomes" id="UP001152798"/>
    </source>
</evidence>
<dbReference type="EMBL" id="OV725077">
    <property type="protein sequence ID" value="CAH1389523.1"/>
    <property type="molecule type" value="Genomic_DNA"/>
</dbReference>
<dbReference type="InterPro" id="IPR039884">
    <property type="entry name" value="R3HC1/R3HCL"/>
</dbReference>
<dbReference type="AlphaFoldDB" id="A0A9P0E3N1"/>
<gene>
    <name evidence="2" type="ORF">NEZAVI_LOCUS920</name>
</gene>
<feature type="region of interest" description="Disordered" evidence="1">
    <location>
        <begin position="160"/>
        <end position="191"/>
    </location>
</feature>